<dbReference type="Proteomes" id="UP000770015">
    <property type="component" value="Unassembled WGS sequence"/>
</dbReference>
<protein>
    <submittedName>
        <fullName evidence="1">Uncharacterized protein</fullName>
    </submittedName>
</protein>
<comment type="caution">
    <text evidence="1">The sequence shown here is derived from an EMBL/GenBank/DDBJ whole genome shotgun (WGS) entry which is preliminary data.</text>
</comment>
<proteinExistence type="predicted"/>
<dbReference type="AlphaFoldDB" id="A0A9P9AH16"/>
<organism evidence="1 2">
    <name type="scientific">Plectosphaerella plurivora</name>
    <dbReference type="NCBI Taxonomy" id="936078"/>
    <lineage>
        <taxon>Eukaryota</taxon>
        <taxon>Fungi</taxon>
        <taxon>Dikarya</taxon>
        <taxon>Ascomycota</taxon>
        <taxon>Pezizomycotina</taxon>
        <taxon>Sordariomycetes</taxon>
        <taxon>Hypocreomycetidae</taxon>
        <taxon>Glomerellales</taxon>
        <taxon>Plectosphaerellaceae</taxon>
        <taxon>Plectosphaerella</taxon>
    </lineage>
</organism>
<evidence type="ECO:0000313" key="1">
    <source>
        <dbReference type="EMBL" id="KAH6697220.1"/>
    </source>
</evidence>
<name>A0A9P9AH16_9PEZI</name>
<reference evidence="1" key="1">
    <citation type="journal article" date="2021" name="Nat. Commun.">
        <title>Genetic determinants of endophytism in the Arabidopsis root mycobiome.</title>
        <authorList>
            <person name="Mesny F."/>
            <person name="Miyauchi S."/>
            <person name="Thiergart T."/>
            <person name="Pickel B."/>
            <person name="Atanasova L."/>
            <person name="Karlsson M."/>
            <person name="Huettel B."/>
            <person name="Barry K.W."/>
            <person name="Haridas S."/>
            <person name="Chen C."/>
            <person name="Bauer D."/>
            <person name="Andreopoulos W."/>
            <person name="Pangilinan J."/>
            <person name="LaButti K."/>
            <person name="Riley R."/>
            <person name="Lipzen A."/>
            <person name="Clum A."/>
            <person name="Drula E."/>
            <person name="Henrissat B."/>
            <person name="Kohler A."/>
            <person name="Grigoriev I.V."/>
            <person name="Martin F.M."/>
            <person name="Hacquard S."/>
        </authorList>
    </citation>
    <scope>NUCLEOTIDE SEQUENCE</scope>
    <source>
        <strain evidence="1">MPI-SDFR-AT-0117</strain>
    </source>
</reference>
<sequence length="557" mass="61954">MDPSPSPAEIAEFNSAIQKLLYSPSMEPLLAPETMASFESMVETALSMPSATSIQLYQFWKGLHAAKPTGNPMPPPPPPPERAELISLFEKFLSSPSTTPMAVHQLRLFFNVDRLLGLLGYPQPQEAQAKINSPGSMEKSEFIALIDGFIASPPIPYASIRQAREFLTDFTPTESAQTFPPDISQRLELARRVEKQLREAGASSSGEASSSYRNFRMNLMQLSTFLAADTETLQVIESLTHDTWESSALFLESIEGFLKTFLVSREDRVLSEKEHKHMSPAIEGAIARDNRICAFTKSCGFLLCIWPLRLDDTEPVSEDSRKTITGLLGTISPKLFSETEKLLFGRDSDGNSVMLSSHWNIITASLQFFPCHWARAQLALEPLKITTTMDEKCVSLRVKWHWMPKSLAQALKSHGNICSAENPGLKDPWLSADLEAEDLATIIKDTLDYHPGDATVRTDESPWAFLQSGRQIQTGMCFELRVAKDDAHKMEAFLQAQWTSPPVCATEAMLGNKNEASAPEVIVGNKDETNDQLGEDEMKERRISGILKGMLRAVIRK</sequence>
<gene>
    <name evidence="1" type="ORF">F5X68DRAFT_238597</name>
</gene>
<dbReference type="EMBL" id="JAGSXJ010000001">
    <property type="protein sequence ID" value="KAH6697220.1"/>
    <property type="molecule type" value="Genomic_DNA"/>
</dbReference>
<evidence type="ECO:0000313" key="2">
    <source>
        <dbReference type="Proteomes" id="UP000770015"/>
    </source>
</evidence>
<keyword evidence="2" id="KW-1185">Reference proteome</keyword>
<accession>A0A9P9AH16</accession>